<proteinExistence type="predicted"/>
<evidence type="ECO:0008006" key="4">
    <source>
        <dbReference type="Google" id="ProtNLM"/>
    </source>
</evidence>
<dbReference type="RefSeq" id="WP_188418583.1">
    <property type="nucleotide sequence ID" value="NZ_BMDO01000013.1"/>
</dbReference>
<organism evidence="2 3">
    <name type="scientific">Mucilaginibacter galii</name>
    <dbReference type="NCBI Taxonomy" id="2005073"/>
    <lineage>
        <taxon>Bacteria</taxon>
        <taxon>Pseudomonadati</taxon>
        <taxon>Bacteroidota</taxon>
        <taxon>Sphingobacteriia</taxon>
        <taxon>Sphingobacteriales</taxon>
        <taxon>Sphingobacteriaceae</taxon>
        <taxon>Mucilaginibacter</taxon>
    </lineage>
</organism>
<keyword evidence="1" id="KW-0732">Signal</keyword>
<reference evidence="2" key="2">
    <citation type="submission" date="2020-09" db="EMBL/GenBank/DDBJ databases">
        <authorList>
            <person name="Sun Q."/>
            <person name="Sedlacek I."/>
        </authorList>
    </citation>
    <scope>NUCLEOTIDE SEQUENCE</scope>
    <source>
        <strain evidence="2">CCM 8711</strain>
    </source>
</reference>
<keyword evidence="3" id="KW-1185">Reference proteome</keyword>
<dbReference type="EMBL" id="BMDO01000013">
    <property type="protein sequence ID" value="GGI52477.1"/>
    <property type="molecule type" value="Genomic_DNA"/>
</dbReference>
<reference evidence="2" key="1">
    <citation type="journal article" date="2014" name="Int. J. Syst. Evol. Microbiol.">
        <title>Complete genome sequence of Corynebacterium casei LMG S-19264T (=DSM 44701T), isolated from a smear-ripened cheese.</title>
        <authorList>
            <consortium name="US DOE Joint Genome Institute (JGI-PGF)"/>
            <person name="Walter F."/>
            <person name="Albersmeier A."/>
            <person name="Kalinowski J."/>
            <person name="Ruckert C."/>
        </authorList>
    </citation>
    <scope>NUCLEOTIDE SEQUENCE</scope>
    <source>
        <strain evidence="2">CCM 8711</strain>
    </source>
</reference>
<name>A0A917N4T1_9SPHI</name>
<feature type="chain" id="PRO_5037434093" description="Lipoprotein" evidence="1">
    <location>
        <begin position="27"/>
        <end position="203"/>
    </location>
</feature>
<evidence type="ECO:0000256" key="1">
    <source>
        <dbReference type="SAM" id="SignalP"/>
    </source>
</evidence>
<evidence type="ECO:0000313" key="2">
    <source>
        <dbReference type="EMBL" id="GGI52477.1"/>
    </source>
</evidence>
<sequence>MKKHFNLLVSVFAASLCLLWSCQKSSELTQSSEQEKVLKSLAVKSTPTPQIGTNCSVCQTTPPTAYTGLSNAEIDLFPALGTDTTAYSKGMLQGYKDVVEFGDDYPIVPLQCSGSQLISLEITGSSTDGYGISAVFAVANCTGTTWGDVKCQLTNACAPKSFREQLFFNKQYTGSRTLKQQAFDQGRYMGFYNAITKQPIAGA</sequence>
<dbReference type="AlphaFoldDB" id="A0A917N4T1"/>
<feature type="signal peptide" evidence="1">
    <location>
        <begin position="1"/>
        <end position="26"/>
    </location>
</feature>
<accession>A0A917N4T1</accession>
<protein>
    <recommendedName>
        <fullName evidence="4">Lipoprotein</fullName>
    </recommendedName>
</protein>
<evidence type="ECO:0000313" key="3">
    <source>
        <dbReference type="Proteomes" id="UP000662074"/>
    </source>
</evidence>
<gene>
    <name evidence="2" type="ORF">GCM10011425_36890</name>
</gene>
<comment type="caution">
    <text evidence="2">The sequence shown here is derived from an EMBL/GenBank/DDBJ whole genome shotgun (WGS) entry which is preliminary data.</text>
</comment>
<dbReference type="Proteomes" id="UP000662074">
    <property type="component" value="Unassembled WGS sequence"/>
</dbReference>